<dbReference type="EMBL" id="CP032520">
    <property type="protein sequence ID" value="QEZ48756.1"/>
    <property type="molecule type" value="Genomic_DNA"/>
</dbReference>
<keyword evidence="1" id="KW-0614">Plasmid</keyword>
<evidence type="ECO:0000313" key="2">
    <source>
        <dbReference type="Proteomes" id="UP000325743"/>
    </source>
</evidence>
<evidence type="ECO:0000313" key="1">
    <source>
        <dbReference type="EMBL" id="QEZ48756.1"/>
    </source>
</evidence>
<organism evidence="1 2">
    <name type="scientific">Cupriavidus oxalaticus</name>
    <dbReference type="NCBI Taxonomy" id="96344"/>
    <lineage>
        <taxon>Bacteria</taxon>
        <taxon>Pseudomonadati</taxon>
        <taxon>Pseudomonadota</taxon>
        <taxon>Betaproteobacteria</taxon>
        <taxon>Burkholderiales</taxon>
        <taxon>Burkholderiaceae</taxon>
        <taxon>Cupriavidus</taxon>
    </lineage>
</organism>
<reference evidence="1 2" key="1">
    <citation type="submission" date="2018-09" db="EMBL/GenBank/DDBJ databases">
        <title>Complete genome sequence of Cupriavidus oxalaticus T2, a bacterium capable of phenol tolerance and degradation.</title>
        <authorList>
            <person name="Yan J."/>
        </authorList>
    </citation>
    <scope>NUCLEOTIDE SEQUENCE [LARGE SCALE GENOMIC DNA]</scope>
    <source>
        <strain evidence="1 2">T2</strain>
        <plasmid evidence="1 2">unnamed1</plasmid>
    </source>
</reference>
<sequence length="266" mass="30807">MKNYQEWEFLLDGCTQEFRHFSILPGTRFFSIYGGIDHYHDCPNDDFRMQTVFVEGEDDPELVWQVGHELISLYNGASRLYARDHLSASIYEIRKTDRSVPHSPPSGTFGLLGTPQAFSREVLRDLEDGGATHPKFRFIHFATELMDVYLILKYLDMEANWSTYYKMMETIKEVAKLHKVELYFDEKEKDAFHNTANNFSIAGFDARHGFKHNVKANKTAKMDLSDGYTFVVNMAKEYFCKAELERRYAKAVSARLEKPSIDATST</sequence>
<gene>
    <name evidence="1" type="ORF">D2917_31220</name>
</gene>
<geneLocation type="plasmid" evidence="1">
    <name>unnamed1</name>
</geneLocation>
<dbReference type="AlphaFoldDB" id="A0A5P3VQW2"/>
<name>A0A5P3VQW2_9BURK</name>
<accession>A0A5P3VQW2</accession>
<protein>
    <submittedName>
        <fullName evidence="1">Uncharacterized protein</fullName>
    </submittedName>
</protein>
<dbReference type="RefSeq" id="WP_151072996.1">
    <property type="nucleotide sequence ID" value="NZ_CP032520.1"/>
</dbReference>
<proteinExistence type="predicted"/>
<dbReference type="Proteomes" id="UP000325743">
    <property type="component" value="Plasmid unnamed1"/>
</dbReference>